<feature type="region of interest" description="Disordered" evidence="4">
    <location>
        <begin position="1"/>
        <end position="36"/>
    </location>
</feature>
<keyword evidence="2" id="KW-0143">Chaperone</keyword>
<dbReference type="GO" id="GO:0019627">
    <property type="term" value="P:urea metabolic process"/>
    <property type="evidence" value="ECO:0000318"/>
    <property type="project" value="GO_Central"/>
</dbReference>
<proteinExistence type="inferred from homology"/>
<sequence>MGDAEILKDGATVTEAQEEGGSVGSEPGLGGHVSAPGPSSNDWLTWQLVDSLLPTGGFAHSLGVEAAQQAGLLRGPSGLRDFLVSSLENVGALLLPFVYAGYQVGSISEWEELDAAMDATLSNHVANEASATQGAALLRVVAGVHQGIAFFKEMRVHTRASHGARSHHAPVFGVVCSRVGISSATAQRAYLFMALRDMTSAATRLNLIGPLEAAILQGALFPQAEAFAALYSDRPIEDARQTAPLLDIVQGGQDRLFSRLFRS</sequence>
<accession>A0A1Y1HJ63</accession>
<dbReference type="OMA" id="WVGRHEK"/>
<dbReference type="AlphaFoldDB" id="A0A1Y1HJ63"/>
<evidence type="ECO:0000256" key="4">
    <source>
        <dbReference type="SAM" id="MobiDB-lite"/>
    </source>
</evidence>
<dbReference type="GO" id="GO:0016151">
    <property type="term" value="F:nickel cation binding"/>
    <property type="evidence" value="ECO:0007669"/>
    <property type="project" value="InterPro"/>
</dbReference>
<keyword evidence="1" id="KW-0996">Nickel insertion</keyword>
<evidence type="ECO:0000256" key="2">
    <source>
        <dbReference type="ARBA" id="ARBA00023186"/>
    </source>
</evidence>
<dbReference type="Gene3D" id="1.10.4190.10">
    <property type="entry name" value="Urease accessory protein UreF"/>
    <property type="match status" value="1"/>
</dbReference>
<dbReference type="InterPro" id="IPR002639">
    <property type="entry name" value="UreF"/>
</dbReference>
<name>A0A1Y1HJ63_KLENI</name>
<dbReference type="PIRSF" id="PIRSF009467">
    <property type="entry name" value="Ureas_acces_UreF"/>
    <property type="match status" value="1"/>
</dbReference>
<dbReference type="GO" id="GO:0018237">
    <property type="term" value="F:urease activator activity"/>
    <property type="evidence" value="ECO:0000318"/>
    <property type="project" value="GO_Central"/>
</dbReference>
<dbReference type="OrthoDB" id="2550922at2759"/>
<dbReference type="Proteomes" id="UP000054558">
    <property type="component" value="Unassembled WGS sequence"/>
</dbReference>
<dbReference type="EMBL" id="DF236964">
    <property type="protein sequence ID" value="GAQ78555.1"/>
    <property type="molecule type" value="Genomic_DNA"/>
</dbReference>
<evidence type="ECO:0000313" key="6">
    <source>
        <dbReference type="Proteomes" id="UP000054558"/>
    </source>
</evidence>
<dbReference type="PANTHER" id="PTHR33620">
    <property type="entry name" value="UREASE ACCESSORY PROTEIN F"/>
    <property type="match status" value="1"/>
</dbReference>
<gene>
    <name evidence="5" type="ORF">KFL_000150060</name>
</gene>
<evidence type="ECO:0000313" key="5">
    <source>
        <dbReference type="EMBL" id="GAQ78555.1"/>
    </source>
</evidence>
<comment type="similarity">
    <text evidence="3">Belongs to the UreF family.</text>
</comment>
<protein>
    <submittedName>
        <fullName evidence="5">Urease accessory protein F</fullName>
    </submittedName>
</protein>
<dbReference type="Pfam" id="PF01730">
    <property type="entry name" value="UreF"/>
    <property type="match status" value="1"/>
</dbReference>
<feature type="compositionally biased region" description="Gly residues" evidence="4">
    <location>
        <begin position="21"/>
        <end position="31"/>
    </location>
</feature>
<dbReference type="InterPro" id="IPR038277">
    <property type="entry name" value="UreF_sf"/>
</dbReference>
<keyword evidence="6" id="KW-1185">Reference proteome</keyword>
<dbReference type="STRING" id="105231.A0A1Y1HJ63"/>
<evidence type="ECO:0000256" key="1">
    <source>
        <dbReference type="ARBA" id="ARBA00022988"/>
    </source>
</evidence>
<reference evidence="5 6" key="1">
    <citation type="journal article" date="2014" name="Nat. Commun.">
        <title>Klebsormidium flaccidum genome reveals primary factors for plant terrestrial adaptation.</title>
        <authorList>
            <person name="Hori K."/>
            <person name="Maruyama F."/>
            <person name="Fujisawa T."/>
            <person name="Togashi T."/>
            <person name="Yamamoto N."/>
            <person name="Seo M."/>
            <person name="Sato S."/>
            <person name="Yamada T."/>
            <person name="Mori H."/>
            <person name="Tajima N."/>
            <person name="Moriyama T."/>
            <person name="Ikeuchi M."/>
            <person name="Watanabe M."/>
            <person name="Wada H."/>
            <person name="Kobayashi K."/>
            <person name="Saito M."/>
            <person name="Masuda T."/>
            <person name="Sasaki-Sekimoto Y."/>
            <person name="Mashiguchi K."/>
            <person name="Awai K."/>
            <person name="Shimojima M."/>
            <person name="Masuda S."/>
            <person name="Iwai M."/>
            <person name="Nobusawa T."/>
            <person name="Narise T."/>
            <person name="Kondo S."/>
            <person name="Saito H."/>
            <person name="Sato R."/>
            <person name="Murakawa M."/>
            <person name="Ihara Y."/>
            <person name="Oshima-Yamada Y."/>
            <person name="Ohtaka K."/>
            <person name="Satoh M."/>
            <person name="Sonobe K."/>
            <person name="Ishii M."/>
            <person name="Ohtani R."/>
            <person name="Kanamori-Sato M."/>
            <person name="Honoki R."/>
            <person name="Miyazaki D."/>
            <person name="Mochizuki H."/>
            <person name="Umetsu J."/>
            <person name="Higashi K."/>
            <person name="Shibata D."/>
            <person name="Kamiya Y."/>
            <person name="Sato N."/>
            <person name="Nakamura Y."/>
            <person name="Tabata S."/>
            <person name="Ida S."/>
            <person name="Kurokawa K."/>
            <person name="Ohta H."/>
        </authorList>
    </citation>
    <scope>NUCLEOTIDE SEQUENCE [LARGE SCALE GENOMIC DNA]</scope>
    <source>
        <strain evidence="5 6">NIES-2285</strain>
    </source>
</reference>
<organism evidence="5 6">
    <name type="scientific">Klebsormidium nitens</name>
    <name type="common">Green alga</name>
    <name type="synonym">Ulothrix nitens</name>
    <dbReference type="NCBI Taxonomy" id="105231"/>
    <lineage>
        <taxon>Eukaryota</taxon>
        <taxon>Viridiplantae</taxon>
        <taxon>Streptophyta</taxon>
        <taxon>Klebsormidiophyceae</taxon>
        <taxon>Klebsormidiales</taxon>
        <taxon>Klebsormidiaceae</taxon>
        <taxon>Klebsormidium</taxon>
    </lineage>
</organism>
<evidence type="ECO:0000256" key="3">
    <source>
        <dbReference type="ARBA" id="ARBA00046339"/>
    </source>
</evidence>
<dbReference type="PANTHER" id="PTHR33620:SF1">
    <property type="entry name" value="UREASE ACCESSORY PROTEIN F"/>
    <property type="match status" value="1"/>
</dbReference>